<name>A0A2K9V422_9CAUD</name>
<keyword evidence="2" id="KW-1185">Reference proteome</keyword>
<evidence type="ECO:0000313" key="2">
    <source>
        <dbReference type="Proteomes" id="UP000241620"/>
    </source>
</evidence>
<dbReference type="RefSeq" id="YP_009797371.1">
    <property type="nucleotide sequence ID" value="NC_047914.1"/>
</dbReference>
<accession>A0A2K9V422</accession>
<dbReference type="Proteomes" id="UP000241620">
    <property type="component" value="Segment"/>
</dbReference>
<reference evidence="1 2" key="1">
    <citation type="submission" date="2017-12" db="EMBL/GenBank/DDBJ databases">
        <title>Phages infecting Faecalibacterium prausnitzii belong to novel viral genera that help decipher intestinal viromes.</title>
        <authorList>
            <person name="Petit M.-A."/>
            <person name="De Paepe M."/>
            <person name="Benevides L."/>
            <person name="Langella P."/>
        </authorList>
    </citation>
    <scope>NUCLEOTIDE SEQUENCE [LARGE SCALE GENOMIC DNA]</scope>
</reference>
<dbReference type="KEGG" id="vg:54987785"/>
<proteinExistence type="predicted"/>
<sequence length="65" mass="7324">MRTPKQKTSAQKRYEQLKSRGLCVACGKVPAQPGKTKCIQCGINASKSALSWYYRKHKEVQHGTE</sequence>
<dbReference type="GeneID" id="54987785"/>
<evidence type="ECO:0000313" key="1">
    <source>
        <dbReference type="EMBL" id="AUV56821.1"/>
    </source>
</evidence>
<dbReference type="EMBL" id="MG711467">
    <property type="protein sequence ID" value="AUV56821.1"/>
    <property type="molecule type" value="Genomic_DNA"/>
</dbReference>
<protein>
    <submittedName>
        <fullName evidence="1">Uncharacterized protein</fullName>
    </submittedName>
</protein>
<organism evidence="1 2">
    <name type="scientific">Faecalibacterium phage FP_Taranis</name>
    <dbReference type="NCBI Taxonomy" id="2070186"/>
    <lineage>
        <taxon>Viruses</taxon>
        <taxon>Duplodnaviria</taxon>
        <taxon>Heunggongvirae</taxon>
        <taxon>Uroviricota</taxon>
        <taxon>Caudoviricetes</taxon>
        <taxon>Taranisvirus</taxon>
        <taxon>Taranisvirus taranis</taxon>
    </lineage>
</organism>